<gene>
    <name evidence="1" type="ORF">SPIL2461_LOCUS4503</name>
</gene>
<organism evidence="1 2">
    <name type="scientific">Symbiodinium pilosum</name>
    <name type="common">Dinoflagellate</name>
    <dbReference type="NCBI Taxonomy" id="2952"/>
    <lineage>
        <taxon>Eukaryota</taxon>
        <taxon>Sar</taxon>
        <taxon>Alveolata</taxon>
        <taxon>Dinophyceae</taxon>
        <taxon>Suessiales</taxon>
        <taxon>Symbiodiniaceae</taxon>
        <taxon>Symbiodinium</taxon>
    </lineage>
</organism>
<feature type="non-terminal residue" evidence="1">
    <location>
        <position position="1"/>
    </location>
</feature>
<evidence type="ECO:0000313" key="1">
    <source>
        <dbReference type="EMBL" id="CAE7245992.1"/>
    </source>
</evidence>
<evidence type="ECO:0008006" key="3">
    <source>
        <dbReference type="Google" id="ProtNLM"/>
    </source>
</evidence>
<proteinExistence type="predicted"/>
<name>A0A812LUH8_SYMPI</name>
<feature type="non-terminal residue" evidence="1">
    <location>
        <position position="276"/>
    </location>
</feature>
<dbReference type="Gene3D" id="3.40.50.1400">
    <property type="match status" value="2"/>
</dbReference>
<dbReference type="OrthoDB" id="5824at2759"/>
<comment type="caution">
    <text evidence="1">The sequence shown here is derived from an EMBL/GenBank/DDBJ whole genome shotgun (WGS) entry which is preliminary data.</text>
</comment>
<accession>A0A812LUH8</accession>
<keyword evidence="2" id="KW-1185">Reference proteome</keyword>
<sequence length="276" mass="29330">GRRGRQKKTRVALVDNGSLKPEATKSLRRLAASLQRRGSWTVEAVSARFADKISKEKLDGKPGEVLGPWLKRVAEEEGSQAKVLLLPLLIGPSDTLTKTMPEAALGSDLQVDIAPSLVCLCPAIYKAEATGATEMAEMLTDKLGDLTPASGVTHVFLCDHGSPAARVAAAREAVRSELEVKLGRAVTACCMERREGPEYDFNGPLLEDALKALPTGASAKVALLFLQEGRHAGPGGDIAKIVEGVLASRKDLKIETTGVLAGHAVLEELLLKRAQK</sequence>
<dbReference type="Proteomes" id="UP000649617">
    <property type="component" value="Unassembled WGS sequence"/>
</dbReference>
<dbReference type="EMBL" id="CAJNIZ010005945">
    <property type="protein sequence ID" value="CAE7245992.1"/>
    <property type="molecule type" value="Genomic_DNA"/>
</dbReference>
<dbReference type="AlphaFoldDB" id="A0A812LUH8"/>
<protein>
    <recommendedName>
        <fullName evidence="3">Cobalamin biosynthesis protein CbiX</fullName>
    </recommendedName>
</protein>
<reference evidence="1" key="1">
    <citation type="submission" date="2021-02" db="EMBL/GenBank/DDBJ databases">
        <authorList>
            <person name="Dougan E. K."/>
            <person name="Rhodes N."/>
            <person name="Thang M."/>
            <person name="Chan C."/>
        </authorList>
    </citation>
    <scope>NUCLEOTIDE SEQUENCE</scope>
</reference>
<evidence type="ECO:0000313" key="2">
    <source>
        <dbReference type="Proteomes" id="UP000649617"/>
    </source>
</evidence>